<keyword evidence="5" id="KW-0418">Kinase</keyword>
<dbReference type="InterPro" id="IPR017441">
    <property type="entry name" value="Protein_kinase_ATP_BS"/>
</dbReference>
<dbReference type="GO" id="GO:0004674">
    <property type="term" value="F:protein serine/threonine kinase activity"/>
    <property type="evidence" value="ECO:0007669"/>
    <property type="project" value="UniProtKB-KW"/>
</dbReference>
<dbReference type="GO" id="GO:0000245">
    <property type="term" value="P:spliceosomal complex assembly"/>
    <property type="evidence" value="ECO:0007669"/>
    <property type="project" value="TreeGrafter"/>
</dbReference>
<dbReference type="GO" id="GO:0005737">
    <property type="term" value="C:cytoplasm"/>
    <property type="evidence" value="ECO:0007669"/>
    <property type="project" value="TreeGrafter"/>
</dbReference>
<keyword evidence="4 9" id="KW-0547">Nucleotide-binding</keyword>
<accession>A0A4U0WQ96</accession>
<dbReference type="OrthoDB" id="5979581at2759"/>
<feature type="compositionally biased region" description="Basic and acidic residues" evidence="10">
    <location>
        <begin position="374"/>
        <end position="390"/>
    </location>
</feature>
<proteinExistence type="predicted"/>
<keyword evidence="6 9" id="KW-0067">ATP-binding</keyword>
<gene>
    <name evidence="12" type="ORF">B0A49_10666</name>
</gene>
<evidence type="ECO:0000256" key="5">
    <source>
        <dbReference type="ARBA" id="ARBA00022777"/>
    </source>
</evidence>
<organism evidence="12 13">
    <name type="scientific">Cryomyces minteri</name>
    <dbReference type="NCBI Taxonomy" id="331657"/>
    <lineage>
        <taxon>Eukaryota</taxon>
        <taxon>Fungi</taxon>
        <taxon>Dikarya</taxon>
        <taxon>Ascomycota</taxon>
        <taxon>Pezizomycotina</taxon>
        <taxon>Dothideomycetes</taxon>
        <taxon>Dothideomycetes incertae sedis</taxon>
        <taxon>Cryomyces</taxon>
    </lineage>
</organism>
<dbReference type="Gene3D" id="3.30.200.20">
    <property type="entry name" value="Phosphorylase Kinase, domain 1"/>
    <property type="match status" value="1"/>
</dbReference>
<dbReference type="EC" id="2.7.11.1" evidence="1"/>
<dbReference type="PANTHER" id="PTHR47634:SF9">
    <property type="entry name" value="PROTEIN KINASE DOMAIN-CONTAINING PROTEIN-RELATED"/>
    <property type="match status" value="1"/>
</dbReference>
<feature type="binding site" evidence="9">
    <location>
        <position position="116"/>
    </location>
    <ligand>
        <name>ATP</name>
        <dbReference type="ChEBI" id="CHEBI:30616"/>
    </ligand>
</feature>
<dbReference type="Proteomes" id="UP000308768">
    <property type="component" value="Unassembled WGS sequence"/>
</dbReference>
<dbReference type="InterPro" id="IPR051334">
    <property type="entry name" value="SRPK"/>
</dbReference>
<keyword evidence="3" id="KW-0808">Transferase</keyword>
<dbReference type="InterPro" id="IPR011009">
    <property type="entry name" value="Kinase-like_dom_sf"/>
</dbReference>
<dbReference type="GO" id="GO:0050684">
    <property type="term" value="P:regulation of mRNA processing"/>
    <property type="evidence" value="ECO:0007669"/>
    <property type="project" value="TreeGrafter"/>
</dbReference>
<comment type="catalytic activity">
    <reaction evidence="8">
        <text>L-seryl-[protein] + ATP = O-phospho-L-seryl-[protein] + ADP + H(+)</text>
        <dbReference type="Rhea" id="RHEA:17989"/>
        <dbReference type="Rhea" id="RHEA-COMP:9863"/>
        <dbReference type="Rhea" id="RHEA-COMP:11604"/>
        <dbReference type="ChEBI" id="CHEBI:15378"/>
        <dbReference type="ChEBI" id="CHEBI:29999"/>
        <dbReference type="ChEBI" id="CHEBI:30616"/>
        <dbReference type="ChEBI" id="CHEBI:83421"/>
        <dbReference type="ChEBI" id="CHEBI:456216"/>
        <dbReference type="EC" id="2.7.11.1"/>
    </reaction>
</comment>
<evidence type="ECO:0000256" key="2">
    <source>
        <dbReference type="ARBA" id="ARBA00022527"/>
    </source>
</evidence>
<evidence type="ECO:0000256" key="3">
    <source>
        <dbReference type="ARBA" id="ARBA00022679"/>
    </source>
</evidence>
<feature type="region of interest" description="Disordered" evidence="10">
    <location>
        <begin position="353"/>
        <end position="390"/>
    </location>
</feature>
<keyword evidence="2" id="KW-0723">Serine/threonine-protein kinase</keyword>
<protein>
    <recommendedName>
        <fullName evidence="1">non-specific serine/threonine protein kinase</fullName>
        <ecNumber evidence="1">2.7.11.1</ecNumber>
    </recommendedName>
</protein>
<dbReference type="SMART" id="SM00220">
    <property type="entry name" value="S_TKc"/>
    <property type="match status" value="1"/>
</dbReference>
<evidence type="ECO:0000313" key="12">
    <source>
        <dbReference type="EMBL" id="TKA65067.1"/>
    </source>
</evidence>
<dbReference type="PANTHER" id="PTHR47634">
    <property type="entry name" value="PROTEIN KINASE DOMAIN-CONTAINING PROTEIN-RELATED"/>
    <property type="match status" value="1"/>
</dbReference>
<dbReference type="PROSITE" id="PS50011">
    <property type="entry name" value="PROTEIN_KINASE_DOM"/>
    <property type="match status" value="1"/>
</dbReference>
<evidence type="ECO:0000256" key="4">
    <source>
        <dbReference type="ARBA" id="ARBA00022741"/>
    </source>
</evidence>
<dbReference type="GO" id="GO:0005634">
    <property type="term" value="C:nucleus"/>
    <property type="evidence" value="ECO:0007669"/>
    <property type="project" value="TreeGrafter"/>
</dbReference>
<sequence>MLNMEGPRLLQRRLFSIVAQPSSGSRVPTFVSRSARRLFSAATSTPISGSGLGLMYDGGVPEESLYRYRPGGYHPVHLGDFLSNGRYEVVHKLGFGGYSTVWLAGDHLLKHYVAVKIVVSEVGVKTRELHVLRVLSTAKDQYGSRNVIRLLDDFQHIGPNDIHPGNILFMLSDVSVLSKERLFGHIGAPHIANVSRIDGKPLGPGLPRYQVSSARFPSACYDREMNVKLVDVGEAFTSSDKPPTLHTPLVFRAPEVIFNDDWDHRVDLWSMACTMFELVVGFPMFDSVMTNEDIVIEQMIERVESSTSQQAYTLEQWLHRTYFDDEKKPVLSVKDVELLGSMLRGMLRYESDERPSAAQVAQHPWFHSGPTDTGEQKSSKSGDSRQDKIP</sequence>
<dbReference type="STRING" id="331657.A0A4U0WQ96"/>
<dbReference type="GO" id="GO:0005524">
    <property type="term" value="F:ATP binding"/>
    <property type="evidence" value="ECO:0007669"/>
    <property type="project" value="UniProtKB-UniRule"/>
</dbReference>
<comment type="caution">
    <text evidence="12">The sequence shown here is derived from an EMBL/GenBank/DDBJ whole genome shotgun (WGS) entry which is preliminary data.</text>
</comment>
<dbReference type="AlphaFoldDB" id="A0A4U0WQ96"/>
<evidence type="ECO:0000256" key="8">
    <source>
        <dbReference type="ARBA" id="ARBA00048679"/>
    </source>
</evidence>
<evidence type="ECO:0000256" key="10">
    <source>
        <dbReference type="SAM" id="MobiDB-lite"/>
    </source>
</evidence>
<evidence type="ECO:0000259" key="11">
    <source>
        <dbReference type="PROSITE" id="PS50011"/>
    </source>
</evidence>
<evidence type="ECO:0000256" key="7">
    <source>
        <dbReference type="ARBA" id="ARBA00047899"/>
    </source>
</evidence>
<evidence type="ECO:0000256" key="1">
    <source>
        <dbReference type="ARBA" id="ARBA00012513"/>
    </source>
</evidence>
<comment type="catalytic activity">
    <reaction evidence="7">
        <text>L-threonyl-[protein] + ATP = O-phospho-L-threonyl-[protein] + ADP + H(+)</text>
        <dbReference type="Rhea" id="RHEA:46608"/>
        <dbReference type="Rhea" id="RHEA-COMP:11060"/>
        <dbReference type="Rhea" id="RHEA-COMP:11605"/>
        <dbReference type="ChEBI" id="CHEBI:15378"/>
        <dbReference type="ChEBI" id="CHEBI:30013"/>
        <dbReference type="ChEBI" id="CHEBI:30616"/>
        <dbReference type="ChEBI" id="CHEBI:61977"/>
        <dbReference type="ChEBI" id="CHEBI:456216"/>
        <dbReference type="EC" id="2.7.11.1"/>
    </reaction>
</comment>
<evidence type="ECO:0000256" key="6">
    <source>
        <dbReference type="ARBA" id="ARBA00022840"/>
    </source>
</evidence>
<keyword evidence="13" id="KW-1185">Reference proteome</keyword>
<name>A0A4U0WQ96_9PEZI</name>
<dbReference type="Gene3D" id="1.10.510.10">
    <property type="entry name" value="Transferase(Phosphotransferase) domain 1"/>
    <property type="match status" value="1"/>
</dbReference>
<evidence type="ECO:0000313" key="13">
    <source>
        <dbReference type="Proteomes" id="UP000308768"/>
    </source>
</evidence>
<feature type="domain" description="Protein kinase" evidence="11">
    <location>
        <begin position="87"/>
        <end position="366"/>
    </location>
</feature>
<dbReference type="EMBL" id="NAJN01001182">
    <property type="protein sequence ID" value="TKA65067.1"/>
    <property type="molecule type" value="Genomic_DNA"/>
</dbReference>
<evidence type="ECO:0000256" key="9">
    <source>
        <dbReference type="PROSITE-ProRule" id="PRU10141"/>
    </source>
</evidence>
<dbReference type="SUPFAM" id="SSF56112">
    <property type="entry name" value="Protein kinase-like (PK-like)"/>
    <property type="match status" value="1"/>
</dbReference>
<dbReference type="PROSITE" id="PS00107">
    <property type="entry name" value="PROTEIN_KINASE_ATP"/>
    <property type="match status" value="1"/>
</dbReference>
<dbReference type="Pfam" id="PF00069">
    <property type="entry name" value="Pkinase"/>
    <property type="match status" value="1"/>
</dbReference>
<dbReference type="InterPro" id="IPR000719">
    <property type="entry name" value="Prot_kinase_dom"/>
</dbReference>
<reference evidence="12 13" key="1">
    <citation type="submission" date="2017-03" db="EMBL/GenBank/DDBJ databases">
        <title>Genomes of endolithic fungi from Antarctica.</title>
        <authorList>
            <person name="Coleine C."/>
            <person name="Masonjones S."/>
            <person name="Stajich J.E."/>
        </authorList>
    </citation>
    <scope>NUCLEOTIDE SEQUENCE [LARGE SCALE GENOMIC DNA]</scope>
    <source>
        <strain evidence="12 13">CCFEE 5187</strain>
    </source>
</reference>